<sequence length="227" mass="24684">MFAVEDVYIAELMVENCLLIGDETNCSCSTGFVWSNLVCANFNCCRETACEQNVSNITPLCIAKVPVFINGSILLNGITWDATQTTTLQTTFEELNAFEYLNVTGQRLLDAIVDFEAVVNAIFPTAVLQALIDNLEAALGVVFQINTEGMVGIEAPEIPVCYMSTPVLKCLFEEATDVAGWNLSTQAGHFELATGSVVKLDYDCATEDFMSCVIVTLQNLTGIWSGE</sequence>
<dbReference type="Proteomes" id="UP000314294">
    <property type="component" value="Unassembled WGS sequence"/>
</dbReference>
<proteinExistence type="predicted"/>
<reference evidence="1 2" key="1">
    <citation type="submission" date="2019-03" db="EMBL/GenBank/DDBJ databases">
        <title>First draft genome of Liparis tanakae, snailfish: a comprehensive survey of snailfish specific genes.</title>
        <authorList>
            <person name="Kim W."/>
            <person name="Song I."/>
            <person name="Jeong J.-H."/>
            <person name="Kim D."/>
            <person name="Kim S."/>
            <person name="Ryu S."/>
            <person name="Song J.Y."/>
            <person name="Lee S.K."/>
        </authorList>
    </citation>
    <scope>NUCLEOTIDE SEQUENCE [LARGE SCALE GENOMIC DNA]</scope>
    <source>
        <tissue evidence="1">Muscle</tissue>
    </source>
</reference>
<name>A0A4Z2J5R0_9TELE</name>
<organism evidence="1 2">
    <name type="scientific">Liparis tanakae</name>
    <name type="common">Tanaka's snailfish</name>
    <dbReference type="NCBI Taxonomy" id="230148"/>
    <lineage>
        <taxon>Eukaryota</taxon>
        <taxon>Metazoa</taxon>
        <taxon>Chordata</taxon>
        <taxon>Craniata</taxon>
        <taxon>Vertebrata</taxon>
        <taxon>Euteleostomi</taxon>
        <taxon>Actinopterygii</taxon>
        <taxon>Neopterygii</taxon>
        <taxon>Teleostei</taxon>
        <taxon>Neoteleostei</taxon>
        <taxon>Acanthomorphata</taxon>
        <taxon>Eupercaria</taxon>
        <taxon>Perciformes</taxon>
        <taxon>Cottioidei</taxon>
        <taxon>Cottales</taxon>
        <taxon>Liparidae</taxon>
        <taxon>Liparis</taxon>
    </lineage>
</organism>
<accession>A0A4Z2J5R0</accession>
<evidence type="ECO:0000313" key="2">
    <source>
        <dbReference type="Proteomes" id="UP000314294"/>
    </source>
</evidence>
<evidence type="ECO:0000313" key="1">
    <source>
        <dbReference type="EMBL" id="TNN84998.1"/>
    </source>
</evidence>
<dbReference type="OrthoDB" id="10040049at2759"/>
<protein>
    <submittedName>
        <fullName evidence="1">Uncharacterized protein</fullName>
    </submittedName>
</protein>
<dbReference type="EMBL" id="SRLO01000023">
    <property type="protein sequence ID" value="TNN84998.1"/>
    <property type="molecule type" value="Genomic_DNA"/>
</dbReference>
<comment type="caution">
    <text evidence="1">The sequence shown here is derived from an EMBL/GenBank/DDBJ whole genome shotgun (WGS) entry which is preliminary data.</text>
</comment>
<dbReference type="AlphaFoldDB" id="A0A4Z2J5R0"/>
<gene>
    <name evidence="1" type="ORF">EYF80_004652</name>
</gene>
<keyword evidence="2" id="KW-1185">Reference proteome</keyword>